<keyword evidence="1" id="KW-0812">Transmembrane</keyword>
<feature type="transmembrane region" description="Helical" evidence="1">
    <location>
        <begin position="73"/>
        <end position="94"/>
    </location>
</feature>
<dbReference type="Proteomes" id="UP000241986">
    <property type="component" value="Unassembled WGS sequence"/>
</dbReference>
<dbReference type="EMBL" id="PZKL01000037">
    <property type="protein sequence ID" value="PTH80082.1"/>
    <property type="molecule type" value="Genomic_DNA"/>
</dbReference>
<reference evidence="2 3" key="1">
    <citation type="submission" date="2018-03" db="EMBL/GenBank/DDBJ databases">
        <title>Aeromonas veronii whole genome sequencing and analysis.</title>
        <authorList>
            <person name="Xie H."/>
            <person name="Liu T."/>
            <person name="Wang K."/>
        </authorList>
    </citation>
    <scope>NUCLEOTIDE SEQUENCE [LARGE SCALE GENOMIC DNA]</scope>
    <source>
        <strain evidence="2 3">XH.VA.1</strain>
    </source>
</reference>
<proteinExistence type="predicted"/>
<protein>
    <submittedName>
        <fullName evidence="2">Uncharacterized protein</fullName>
    </submittedName>
</protein>
<gene>
    <name evidence="2" type="ORF">DAA48_16080</name>
</gene>
<feature type="transmembrane region" description="Helical" evidence="1">
    <location>
        <begin position="44"/>
        <end position="61"/>
    </location>
</feature>
<dbReference type="RefSeq" id="WP_107683965.1">
    <property type="nucleotide sequence ID" value="NZ_PZKL01000037.1"/>
</dbReference>
<comment type="caution">
    <text evidence="2">The sequence shown here is derived from an EMBL/GenBank/DDBJ whole genome shotgun (WGS) entry which is preliminary data.</text>
</comment>
<evidence type="ECO:0000313" key="3">
    <source>
        <dbReference type="Proteomes" id="UP000241986"/>
    </source>
</evidence>
<evidence type="ECO:0000313" key="2">
    <source>
        <dbReference type="EMBL" id="PTH80082.1"/>
    </source>
</evidence>
<keyword evidence="1" id="KW-0472">Membrane</keyword>
<organism evidence="2 3">
    <name type="scientific">Aeromonas veronii</name>
    <dbReference type="NCBI Taxonomy" id="654"/>
    <lineage>
        <taxon>Bacteria</taxon>
        <taxon>Pseudomonadati</taxon>
        <taxon>Pseudomonadota</taxon>
        <taxon>Gammaproteobacteria</taxon>
        <taxon>Aeromonadales</taxon>
        <taxon>Aeromonadaceae</taxon>
        <taxon>Aeromonas</taxon>
    </lineage>
</organism>
<keyword evidence="1" id="KW-1133">Transmembrane helix</keyword>
<sequence>MATAKDMYDHHLDDLNKMRREFFITRILFLSMIINDAVYQNITFSILNVIALMIVTSKLVARQVGIGRSVLLCLAYMIPYGAYPCAILSMFVAIDYFKSAGINPSVFSFFGPNRKAFAKRVKSVLSAQDSERKGII</sequence>
<name>A0A2T4MZS9_AERVE</name>
<accession>A0A2T4MZS9</accession>
<evidence type="ECO:0000256" key="1">
    <source>
        <dbReference type="SAM" id="Phobius"/>
    </source>
</evidence>
<dbReference type="AlphaFoldDB" id="A0A2T4MZS9"/>